<dbReference type="Gene3D" id="3.40.30.10">
    <property type="entry name" value="Glutaredoxin"/>
    <property type="match status" value="1"/>
</dbReference>
<evidence type="ECO:0000313" key="2">
    <source>
        <dbReference type="Proteomes" id="UP001549122"/>
    </source>
</evidence>
<protein>
    <submittedName>
        <fullName evidence="1">Bacteriocin transport accessory protein</fullName>
    </submittedName>
</protein>
<gene>
    <name evidence="1" type="ORF">ABID29_000375</name>
</gene>
<dbReference type="Pfam" id="PF20207">
    <property type="entry name" value="DUF6568"/>
    <property type="match status" value="1"/>
</dbReference>
<comment type="caution">
    <text evidence="1">The sequence shown here is derived from an EMBL/GenBank/DDBJ whole genome shotgun (WGS) entry which is preliminary data.</text>
</comment>
<dbReference type="CDD" id="cd02947">
    <property type="entry name" value="TRX_family"/>
    <property type="match status" value="1"/>
</dbReference>
<sequence length="115" mass="12777">MNTFQDDIKNLIPTNIDSARATIATGERAIYFIGRETCPYCRRFATKLGKVVSETGATIYFVNSQEQGQLEALADFRSQYNIPTVPGFVRISQGQVTVRCDSGMTEDEIKAFIVA</sequence>
<accession>A0ABV2FFC3</accession>
<dbReference type="SUPFAM" id="SSF52833">
    <property type="entry name" value="Thioredoxin-like"/>
    <property type="match status" value="1"/>
</dbReference>
<dbReference type="InterPro" id="IPR046698">
    <property type="entry name" value="PedC-like"/>
</dbReference>
<name>A0ABV2FFC3_9STRE</name>
<keyword evidence="2" id="KW-1185">Reference proteome</keyword>
<evidence type="ECO:0000313" key="1">
    <source>
        <dbReference type="EMBL" id="MET3557266.1"/>
    </source>
</evidence>
<organism evidence="1 2">
    <name type="scientific">Streptococcus rupicaprae</name>
    <dbReference type="NCBI Taxonomy" id="759619"/>
    <lineage>
        <taxon>Bacteria</taxon>
        <taxon>Bacillati</taxon>
        <taxon>Bacillota</taxon>
        <taxon>Bacilli</taxon>
        <taxon>Lactobacillales</taxon>
        <taxon>Streptococcaceae</taxon>
        <taxon>Streptococcus</taxon>
    </lineage>
</organism>
<reference evidence="1 2" key="1">
    <citation type="submission" date="2024-06" db="EMBL/GenBank/DDBJ databases">
        <title>Genomic Encyclopedia of Type Strains, Phase IV (KMG-IV): sequencing the most valuable type-strain genomes for metagenomic binning, comparative biology and taxonomic classification.</title>
        <authorList>
            <person name="Goeker M."/>
        </authorList>
    </citation>
    <scope>NUCLEOTIDE SEQUENCE [LARGE SCALE GENOMIC DNA]</scope>
    <source>
        <strain evidence="1 2">DSM 28303</strain>
    </source>
</reference>
<dbReference type="EMBL" id="JBEPLO010000003">
    <property type="protein sequence ID" value="MET3557266.1"/>
    <property type="molecule type" value="Genomic_DNA"/>
</dbReference>
<dbReference type="InterPro" id="IPR036249">
    <property type="entry name" value="Thioredoxin-like_sf"/>
</dbReference>
<proteinExistence type="predicted"/>
<dbReference type="Proteomes" id="UP001549122">
    <property type="component" value="Unassembled WGS sequence"/>
</dbReference>